<gene>
    <name evidence="2" type="ORF">ABY42_16505</name>
</gene>
<keyword evidence="2" id="KW-0614">Plasmid</keyword>
<evidence type="ECO:0000313" key="3">
    <source>
        <dbReference type="Proteomes" id="UP000066124"/>
    </source>
</evidence>
<keyword evidence="1" id="KW-1133">Transmembrane helix</keyword>
<organism evidence="2 3">
    <name type="scientific">Haloferax gibbonsii</name>
    <dbReference type="NCBI Taxonomy" id="35746"/>
    <lineage>
        <taxon>Archaea</taxon>
        <taxon>Methanobacteriati</taxon>
        <taxon>Methanobacteriota</taxon>
        <taxon>Stenosarchaea group</taxon>
        <taxon>Halobacteria</taxon>
        <taxon>Halobacteriales</taxon>
        <taxon>Haloferacaceae</taxon>
        <taxon>Haloferax</taxon>
    </lineage>
</organism>
<keyword evidence="1" id="KW-0812">Transmembrane</keyword>
<keyword evidence="1" id="KW-0472">Membrane</keyword>
<evidence type="ECO:0008006" key="4">
    <source>
        <dbReference type="Google" id="ProtNLM"/>
    </source>
</evidence>
<evidence type="ECO:0000313" key="2">
    <source>
        <dbReference type="EMBL" id="AKU09395.1"/>
    </source>
</evidence>
<dbReference type="PANTHER" id="PTHR36974:SF1">
    <property type="entry name" value="DOXX FAMILY MEMBRANE PROTEIN"/>
    <property type="match status" value="1"/>
</dbReference>
<dbReference type="AlphaFoldDB" id="A0A0K1IYK9"/>
<dbReference type="PATRIC" id="fig|35746.4.peg.3583"/>
<feature type="transmembrane region" description="Helical" evidence="1">
    <location>
        <begin position="44"/>
        <end position="67"/>
    </location>
</feature>
<protein>
    <recommendedName>
        <fullName evidence="4">Fjo21</fullName>
    </recommendedName>
</protein>
<dbReference type="PANTHER" id="PTHR36974">
    <property type="entry name" value="MEMBRANE PROTEIN-RELATED"/>
    <property type="match status" value="1"/>
</dbReference>
<geneLocation type="plasmid" evidence="2 3">
    <name>pHG1</name>
</geneLocation>
<accession>A0A0K1IYK9</accession>
<dbReference type="Proteomes" id="UP000066124">
    <property type="component" value="Plasmid pHG1"/>
</dbReference>
<proteinExistence type="predicted"/>
<dbReference type="EMBL" id="CP011948">
    <property type="protein sequence ID" value="AKU09395.1"/>
    <property type="molecule type" value="Genomic_DNA"/>
</dbReference>
<evidence type="ECO:0000256" key="1">
    <source>
        <dbReference type="SAM" id="Phobius"/>
    </source>
</evidence>
<dbReference type="RefSeq" id="WP_050460157.1">
    <property type="nucleotide sequence ID" value="NZ_CP011948.1"/>
</dbReference>
<reference evidence="3" key="1">
    <citation type="journal article" date="2015" name="J. Biotechnol.">
        <title>Complete genome sequence of Haloferax gibbonsii strain ARA6, a potential producer of polyhydroxyalkanoates and halocins isolated from Araruama, Rio de Janeiro, Brasil.</title>
        <authorList>
            <person name="Pinto L.H."/>
            <person name="D'Alincourt Carvalho-Assef A.P."/>
            <person name="Vieira R.P."/>
            <person name="Clementino M.M."/>
            <person name="Albano R.M."/>
        </authorList>
    </citation>
    <scope>NUCLEOTIDE SEQUENCE [LARGE SCALE GENOMIC DNA]</scope>
    <source>
        <strain evidence="3">ARA6</strain>
        <plasmid evidence="3">Plasmid pHG1</plasmid>
    </source>
</reference>
<feature type="transmembrane region" description="Helical" evidence="1">
    <location>
        <begin position="17"/>
        <end position="38"/>
    </location>
</feature>
<feature type="transmembrane region" description="Helical" evidence="1">
    <location>
        <begin position="74"/>
        <end position="93"/>
    </location>
</feature>
<dbReference type="KEGG" id="hgi:ABY42_16505"/>
<name>A0A0K1IYK9_HALGI</name>
<sequence length="147" mass="15937">MALAAERLRRFKTPLRYVMGALYVLAGVMHFVVPNAYAQVVPPVFPAALALVYVSGVAEIALGVGVVFRRTQRIAAWGLIALLVAVFPANVYMATSDIVLEGVPAALREPSDAALWLRLPLQGVLVAWAWWYTRPESDGGVDSSSNR</sequence>
<dbReference type="GeneID" id="25247586"/>